<dbReference type="AlphaFoldDB" id="M9X866"/>
<proteinExistence type="predicted"/>
<evidence type="ECO:0000313" key="1">
    <source>
        <dbReference type="EMBL" id="AGK04676.1"/>
    </source>
</evidence>
<dbReference type="OrthoDB" id="32561at2"/>
<evidence type="ECO:0000313" key="2">
    <source>
        <dbReference type="Proteomes" id="UP000013026"/>
    </source>
</evidence>
<dbReference type="KEGG" id="mre:K649_06880"/>
<dbReference type="Proteomes" id="UP000013026">
    <property type="component" value="Chromosome"/>
</dbReference>
<name>M9X866_MEIRD</name>
<dbReference type="PATRIC" id="fig|504728.9.peg.1416"/>
<sequence>MDSRRKGGLPRRTLADFLIAAHAEYHGLGVMSFDDTVFTAVFPSLRLIR</sequence>
<dbReference type="Gene3D" id="3.40.50.1010">
    <property type="entry name" value="5'-nuclease"/>
    <property type="match status" value="1"/>
</dbReference>
<organism evidence="1 2">
    <name type="scientific">Meiothermus ruber (strain ATCC 35948 / DSM 1279 / VKM B-1258 / 21)</name>
    <name type="common">Thermus ruber</name>
    <dbReference type="NCBI Taxonomy" id="504728"/>
    <lineage>
        <taxon>Bacteria</taxon>
        <taxon>Thermotogati</taxon>
        <taxon>Deinococcota</taxon>
        <taxon>Deinococci</taxon>
        <taxon>Thermales</taxon>
        <taxon>Thermaceae</taxon>
        <taxon>Meiothermus</taxon>
    </lineage>
</organism>
<gene>
    <name evidence="1" type="ORF">K649_06880</name>
</gene>
<dbReference type="STRING" id="504728.K649_06880"/>
<protein>
    <submittedName>
        <fullName evidence="1">PilT protein domain-containing protein</fullName>
    </submittedName>
</protein>
<reference evidence="1 2" key="1">
    <citation type="submission" date="2013-04" db="EMBL/GenBank/DDBJ databases">
        <authorList>
            <person name="Chin J."/>
            <person name="Alexander D.H."/>
            <person name="Marks P."/>
            <person name="Korlach J."/>
            <person name="Clum A."/>
            <person name="Copeland A."/>
        </authorList>
    </citation>
    <scope>NUCLEOTIDE SEQUENCE [LARGE SCALE GENOMIC DNA]</scope>
    <source>
        <strain evidence="2">ATCC 35948 / DSM 1279 / VKM B-1258 / 21</strain>
    </source>
</reference>
<accession>M9X866</accession>
<dbReference type="EMBL" id="CP005385">
    <property type="protein sequence ID" value="AGK04676.1"/>
    <property type="molecule type" value="Genomic_DNA"/>
</dbReference>
<dbReference type="RefSeq" id="WP_015586584.1">
    <property type="nucleotide sequence ID" value="NC_013946.1"/>
</dbReference>